<dbReference type="SUPFAM" id="SSF53335">
    <property type="entry name" value="S-adenosyl-L-methionine-dependent methyltransferases"/>
    <property type="match status" value="1"/>
</dbReference>
<reference evidence="2 3" key="1">
    <citation type="submission" date="2019-05" db="EMBL/GenBank/DDBJ databases">
        <title>Mikania micrantha, genome provides insights into the molecular mechanism of rapid growth.</title>
        <authorList>
            <person name="Liu B."/>
        </authorList>
    </citation>
    <scope>NUCLEOTIDE SEQUENCE [LARGE SCALE GENOMIC DNA]</scope>
    <source>
        <strain evidence="2">NLD-2019</strain>
        <tissue evidence="2">Leaf</tissue>
    </source>
</reference>
<evidence type="ECO:0000313" key="2">
    <source>
        <dbReference type="EMBL" id="KAD0150561.1"/>
    </source>
</evidence>
<dbReference type="OrthoDB" id="273345at2759"/>
<accession>A0A5N6LB92</accession>
<comment type="caution">
    <text evidence="2">The sequence shown here is derived from an EMBL/GenBank/DDBJ whole genome shotgun (WGS) entry which is preliminary data.</text>
</comment>
<dbReference type="Pfam" id="PF10354">
    <property type="entry name" value="BMT5-like"/>
    <property type="match status" value="1"/>
</dbReference>
<organism evidence="2 3">
    <name type="scientific">Mikania micrantha</name>
    <name type="common">bitter vine</name>
    <dbReference type="NCBI Taxonomy" id="192012"/>
    <lineage>
        <taxon>Eukaryota</taxon>
        <taxon>Viridiplantae</taxon>
        <taxon>Streptophyta</taxon>
        <taxon>Embryophyta</taxon>
        <taxon>Tracheophyta</taxon>
        <taxon>Spermatophyta</taxon>
        <taxon>Magnoliopsida</taxon>
        <taxon>eudicotyledons</taxon>
        <taxon>Gunneridae</taxon>
        <taxon>Pentapetalae</taxon>
        <taxon>asterids</taxon>
        <taxon>campanulids</taxon>
        <taxon>Asterales</taxon>
        <taxon>Asteraceae</taxon>
        <taxon>Asteroideae</taxon>
        <taxon>Heliantheae alliance</taxon>
        <taxon>Eupatorieae</taxon>
        <taxon>Mikania</taxon>
    </lineage>
</organism>
<dbReference type="InterPro" id="IPR029063">
    <property type="entry name" value="SAM-dependent_MTases_sf"/>
</dbReference>
<feature type="domain" description="25S rRNA (uridine-N(3))-methyltransferase BMT5-like" evidence="1">
    <location>
        <begin position="21"/>
        <end position="188"/>
    </location>
</feature>
<keyword evidence="3" id="KW-1185">Reference proteome</keyword>
<dbReference type="InterPro" id="IPR019446">
    <property type="entry name" value="BMT5-like"/>
</dbReference>
<protein>
    <recommendedName>
        <fullName evidence="1">25S rRNA (uridine-N(3))-methyltransferase BMT5-like domain-containing protein</fullName>
    </recommendedName>
</protein>
<gene>
    <name evidence="2" type="ORF">E3N88_44712</name>
</gene>
<proteinExistence type="predicted"/>
<sequence>MNISKDKEGWIDCYNSSQKILLVGEGDFSFSACLARAFRTAENIVATSYLKKELLVRDHWTCIPHLLELERLGCLLLYEIDVYRMHTHHILKNMKFDIIIYNFPHAGHFVHLREHDPVLIEMHKELVETYFKNASKMLTSGGEVHLRHRDDPPYDRWNVVLLAAKAGLTLKEKVDFNQNDYPGYCNKRGGDINTNDTFPIICAYTYKFVKDRS</sequence>
<evidence type="ECO:0000259" key="1">
    <source>
        <dbReference type="Pfam" id="PF10354"/>
    </source>
</evidence>
<dbReference type="GO" id="GO:0070475">
    <property type="term" value="P:rRNA base methylation"/>
    <property type="evidence" value="ECO:0007669"/>
    <property type="project" value="InterPro"/>
</dbReference>
<name>A0A5N6LB92_9ASTR</name>
<dbReference type="GO" id="GO:0005737">
    <property type="term" value="C:cytoplasm"/>
    <property type="evidence" value="ECO:0007669"/>
    <property type="project" value="TreeGrafter"/>
</dbReference>
<dbReference type="Proteomes" id="UP000326396">
    <property type="component" value="Unassembled WGS sequence"/>
</dbReference>
<dbReference type="GO" id="GO:0070042">
    <property type="term" value="F:rRNA (uridine-N3-)-methyltransferase activity"/>
    <property type="evidence" value="ECO:0007669"/>
    <property type="project" value="InterPro"/>
</dbReference>
<dbReference type="PANTHER" id="PTHR11538">
    <property type="entry name" value="PHENYLALANYL-TRNA SYNTHETASE"/>
    <property type="match status" value="1"/>
</dbReference>
<dbReference type="AlphaFoldDB" id="A0A5N6LB92"/>
<dbReference type="EMBL" id="SZYD01001925">
    <property type="protein sequence ID" value="KAD0150561.1"/>
    <property type="molecule type" value="Genomic_DNA"/>
</dbReference>
<evidence type="ECO:0000313" key="3">
    <source>
        <dbReference type="Proteomes" id="UP000326396"/>
    </source>
</evidence>
<dbReference type="PANTHER" id="PTHR11538:SF64">
    <property type="entry name" value="25S RRNA (URIDINE-N(3))-METHYLTRANSFERASE BMT5-LIKE DOMAIN-CONTAINING PROTEIN"/>
    <property type="match status" value="1"/>
</dbReference>